<dbReference type="PRINTS" id="PR00842">
    <property type="entry name" value="GLHYDLASE14B"/>
</dbReference>
<feature type="compositionally biased region" description="Low complexity" evidence="9">
    <location>
        <begin position="108"/>
        <end position="120"/>
    </location>
</feature>
<dbReference type="PRINTS" id="PR00750">
    <property type="entry name" value="BETAAMYLASE"/>
</dbReference>
<reference evidence="10" key="1">
    <citation type="submission" date="2024-02" db="EMBL/GenBank/DDBJ databases">
        <authorList>
            <consortium name="ELIXIR-Norway"/>
            <consortium name="Elixir Norway"/>
        </authorList>
    </citation>
    <scope>NUCLEOTIDE SEQUENCE</scope>
</reference>
<comment type="catalytic activity">
    <reaction evidence="1 8">
        <text>Hydrolysis of (1-&gt;4)-alpha-D-glucosidic linkages in polysaccharides so as to remove successive maltose units from the non-reducing ends of the chains.</text>
        <dbReference type="EC" id="3.2.1.2"/>
    </reaction>
</comment>
<keyword evidence="11" id="KW-1185">Reference proteome</keyword>
<keyword evidence="7 8" id="KW-0624">Polysaccharide degradation</keyword>
<dbReference type="SUPFAM" id="SSF51445">
    <property type="entry name" value="(Trans)glycosidases"/>
    <property type="match status" value="1"/>
</dbReference>
<keyword evidence="6 8" id="KW-0326">Glycosidase</keyword>
<name>A0ABP0UY78_9BRYO</name>
<dbReference type="EC" id="3.2.1.2" evidence="3 8"/>
<sequence length="605" mass="68639">MAATTTTMIQQRSVISFENRRPVAELGITRAAADAADHHHHADHHLRRQLLVVRLQVPCRNSKNHGIRGSGAVIPNRIKSRKKDSPATCYAFSSPDGEKPPRASGALESVAEAVEKATATENDRKAQEDSAEVEETEHERDFTGTPYVPIYVMLPLGTINAENEVSEPEVLNRDLQVLKRVGVDGVMVDCWWGLVESRGPQRYNWSGYHELFNMVRDIGLKQQVVMSFHQCGGNVGDDIVIPVPQWVLNVGFENPDIFFTDQRGTHNPECLTWGVDKERVLRGRTAIEVYYDYMRSFRTQLSEFFDDGTLTGIDIGLGPAGELRYPSYPELLGWVYPGIGEFQCYDKYLNRSLVKAAEERGHPQWGTPPKNAGHYNSRPYETGFFREKGDYDSYYGRFFLNWYSRNLIEHADRVLNLANTIFEDIKMGAKISGVHWWYKTPSHAAEVTAGFYNVNHRDGYLPIALMLAKNKAALNFTCVELRTSELARINAEAMSDPEALTWQVMNSAWDAGIPVATENALPCYDREGYNRILESVKPRLNPDNRHAIFFTYLRLSPKLLEEHHLFEFMRFVRRLHGEPIADLDLSDGAAVLAILELRRCGKLES</sequence>
<evidence type="ECO:0000256" key="4">
    <source>
        <dbReference type="ARBA" id="ARBA00022801"/>
    </source>
</evidence>
<proteinExistence type="inferred from homology"/>
<evidence type="ECO:0000256" key="1">
    <source>
        <dbReference type="ARBA" id="ARBA00000546"/>
    </source>
</evidence>
<dbReference type="Gene3D" id="3.20.20.80">
    <property type="entry name" value="Glycosidases"/>
    <property type="match status" value="1"/>
</dbReference>
<dbReference type="PROSITE" id="PS00506">
    <property type="entry name" value="BETA_AMYLASE_1"/>
    <property type="match status" value="1"/>
</dbReference>
<dbReference type="Proteomes" id="UP001497512">
    <property type="component" value="Chromosome 8"/>
</dbReference>
<organism evidence="10 11">
    <name type="scientific">Sphagnum troendelagicum</name>
    <dbReference type="NCBI Taxonomy" id="128251"/>
    <lineage>
        <taxon>Eukaryota</taxon>
        <taxon>Viridiplantae</taxon>
        <taxon>Streptophyta</taxon>
        <taxon>Embryophyta</taxon>
        <taxon>Bryophyta</taxon>
        <taxon>Sphagnophytina</taxon>
        <taxon>Sphagnopsida</taxon>
        <taxon>Sphagnales</taxon>
        <taxon>Sphagnaceae</taxon>
        <taxon>Sphagnum</taxon>
    </lineage>
</organism>
<protein>
    <recommendedName>
        <fullName evidence="3 8">Beta-amylase</fullName>
        <ecNumber evidence="3 8">3.2.1.2</ecNumber>
    </recommendedName>
</protein>
<evidence type="ECO:0000256" key="3">
    <source>
        <dbReference type="ARBA" id="ARBA00012594"/>
    </source>
</evidence>
<dbReference type="EMBL" id="OZ019900">
    <property type="protein sequence ID" value="CAK9233532.1"/>
    <property type="molecule type" value="Genomic_DNA"/>
</dbReference>
<dbReference type="PROSITE" id="PS00679">
    <property type="entry name" value="BETA_AMYLASE_2"/>
    <property type="match status" value="1"/>
</dbReference>
<evidence type="ECO:0000256" key="2">
    <source>
        <dbReference type="ARBA" id="ARBA00005652"/>
    </source>
</evidence>
<evidence type="ECO:0000313" key="11">
    <source>
        <dbReference type="Proteomes" id="UP001497512"/>
    </source>
</evidence>
<feature type="region of interest" description="Disordered" evidence="9">
    <location>
        <begin position="84"/>
        <end position="141"/>
    </location>
</feature>
<dbReference type="InterPro" id="IPR018238">
    <property type="entry name" value="Glyco_hydro_14_CS"/>
</dbReference>
<evidence type="ECO:0000256" key="8">
    <source>
        <dbReference type="RuleBase" id="RU000509"/>
    </source>
</evidence>
<gene>
    <name evidence="10" type="ORF">CSSPTR1EN2_LOCUS21533</name>
</gene>
<keyword evidence="4 8" id="KW-0378">Hydrolase</keyword>
<dbReference type="InterPro" id="IPR017853">
    <property type="entry name" value="GH"/>
</dbReference>
<evidence type="ECO:0000313" key="10">
    <source>
        <dbReference type="EMBL" id="CAK9233532.1"/>
    </source>
</evidence>
<evidence type="ECO:0000256" key="6">
    <source>
        <dbReference type="ARBA" id="ARBA00023295"/>
    </source>
</evidence>
<dbReference type="Pfam" id="PF01373">
    <property type="entry name" value="Glyco_hydro_14"/>
    <property type="match status" value="1"/>
</dbReference>
<evidence type="ECO:0000256" key="9">
    <source>
        <dbReference type="SAM" id="MobiDB-lite"/>
    </source>
</evidence>
<dbReference type="PANTHER" id="PTHR31352">
    <property type="entry name" value="BETA-AMYLASE 1, CHLOROPLASTIC"/>
    <property type="match status" value="1"/>
</dbReference>
<accession>A0ABP0UY78</accession>
<evidence type="ECO:0000256" key="5">
    <source>
        <dbReference type="ARBA" id="ARBA00023277"/>
    </source>
</evidence>
<comment type="similarity">
    <text evidence="2 8">Belongs to the glycosyl hydrolase 14 family.</text>
</comment>
<dbReference type="PANTHER" id="PTHR31352:SF47">
    <property type="entry name" value="BETA-AMYLASE 7"/>
    <property type="match status" value="1"/>
</dbReference>
<keyword evidence="5 8" id="KW-0119">Carbohydrate metabolism</keyword>
<evidence type="ECO:0000256" key="7">
    <source>
        <dbReference type="ARBA" id="ARBA00023326"/>
    </source>
</evidence>
<dbReference type="InterPro" id="IPR001554">
    <property type="entry name" value="Glyco_hydro_14"/>
</dbReference>
<dbReference type="InterPro" id="IPR001371">
    <property type="entry name" value="Glyco_hydro_14B_pln"/>
</dbReference>